<protein>
    <submittedName>
        <fullName evidence="1">Uncharacterized protein</fullName>
    </submittedName>
</protein>
<dbReference type="SUPFAM" id="SSF51905">
    <property type="entry name" value="FAD/NAD(P)-binding domain"/>
    <property type="match status" value="1"/>
</dbReference>
<dbReference type="AlphaFoldDB" id="A0AAD6X2W9"/>
<reference evidence="1" key="1">
    <citation type="submission" date="2023-03" db="EMBL/GenBank/DDBJ databases">
        <title>Massive genome expansion in bonnet fungi (Mycena s.s.) driven by repeated elements and novel gene families across ecological guilds.</title>
        <authorList>
            <consortium name="Lawrence Berkeley National Laboratory"/>
            <person name="Harder C.B."/>
            <person name="Miyauchi S."/>
            <person name="Viragh M."/>
            <person name="Kuo A."/>
            <person name="Thoen E."/>
            <person name="Andreopoulos B."/>
            <person name="Lu D."/>
            <person name="Skrede I."/>
            <person name="Drula E."/>
            <person name="Henrissat B."/>
            <person name="Morin E."/>
            <person name="Kohler A."/>
            <person name="Barry K."/>
            <person name="LaButti K."/>
            <person name="Morin E."/>
            <person name="Salamov A."/>
            <person name="Lipzen A."/>
            <person name="Mereny Z."/>
            <person name="Hegedus B."/>
            <person name="Baldrian P."/>
            <person name="Stursova M."/>
            <person name="Weitz H."/>
            <person name="Taylor A."/>
            <person name="Grigoriev I.V."/>
            <person name="Nagy L.G."/>
            <person name="Martin F."/>
            <person name="Kauserud H."/>
        </authorList>
    </citation>
    <scope>NUCLEOTIDE SEQUENCE</scope>
    <source>
        <strain evidence="1">CBHHK200</strain>
    </source>
</reference>
<dbReference type="Proteomes" id="UP001218188">
    <property type="component" value="Unassembled WGS sequence"/>
</dbReference>
<dbReference type="Gene3D" id="3.50.50.60">
    <property type="entry name" value="FAD/NAD(P)-binding domain"/>
    <property type="match status" value="1"/>
</dbReference>
<comment type="caution">
    <text evidence="1">The sequence shown here is derived from an EMBL/GenBank/DDBJ whole genome shotgun (WGS) entry which is preliminary data.</text>
</comment>
<dbReference type="EMBL" id="JARJCM010000055">
    <property type="protein sequence ID" value="KAJ7034657.1"/>
    <property type="molecule type" value="Genomic_DNA"/>
</dbReference>
<gene>
    <name evidence="1" type="ORF">C8F04DRAFT_1234066</name>
</gene>
<accession>A0AAD6X2W9</accession>
<organism evidence="1 2">
    <name type="scientific">Mycena alexandri</name>
    <dbReference type="NCBI Taxonomy" id="1745969"/>
    <lineage>
        <taxon>Eukaryota</taxon>
        <taxon>Fungi</taxon>
        <taxon>Dikarya</taxon>
        <taxon>Basidiomycota</taxon>
        <taxon>Agaricomycotina</taxon>
        <taxon>Agaricomycetes</taxon>
        <taxon>Agaricomycetidae</taxon>
        <taxon>Agaricales</taxon>
        <taxon>Marasmiineae</taxon>
        <taxon>Mycenaceae</taxon>
        <taxon>Mycena</taxon>
    </lineage>
</organism>
<name>A0AAD6X2W9_9AGAR</name>
<keyword evidence="2" id="KW-1185">Reference proteome</keyword>
<dbReference type="InterPro" id="IPR036188">
    <property type="entry name" value="FAD/NAD-bd_sf"/>
</dbReference>
<sequence length="217" mass="24046">MYLGDNSAYGEHISLSHLNPRCSFVQFSSANDINCSVYDWTGKRVIVVASGCTGHDTCLALSERNVATVTLVQRSTQSKTRSLFRIFPDLYKNETMNTPDEIANGLVFGALRDSVLTHAVNQSTPPRPWSMGIAVKSTFIEIGAGRSQGEVATKAIDFIQSLKSIKRFVLDGILFEDGFKLQAEIVILAASRPTELLDDPILRNIYGMGERLWRGHY</sequence>
<evidence type="ECO:0000313" key="2">
    <source>
        <dbReference type="Proteomes" id="UP001218188"/>
    </source>
</evidence>
<proteinExistence type="predicted"/>
<evidence type="ECO:0000313" key="1">
    <source>
        <dbReference type="EMBL" id="KAJ7034657.1"/>
    </source>
</evidence>